<evidence type="ECO:0000259" key="1">
    <source>
        <dbReference type="Pfam" id="PF10536"/>
    </source>
</evidence>
<name>A0AAW2W8J3_SESRA</name>
<organism evidence="2">
    <name type="scientific">Sesamum radiatum</name>
    <name type="common">Black benniseed</name>
    <dbReference type="NCBI Taxonomy" id="300843"/>
    <lineage>
        <taxon>Eukaryota</taxon>
        <taxon>Viridiplantae</taxon>
        <taxon>Streptophyta</taxon>
        <taxon>Embryophyta</taxon>
        <taxon>Tracheophyta</taxon>
        <taxon>Spermatophyta</taxon>
        <taxon>Magnoliopsida</taxon>
        <taxon>eudicotyledons</taxon>
        <taxon>Gunneridae</taxon>
        <taxon>Pentapetalae</taxon>
        <taxon>asterids</taxon>
        <taxon>lamiids</taxon>
        <taxon>Lamiales</taxon>
        <taxon>Pedaliaceae</taxon>
        <taxon>Sesamum</taxon>
    </lineage>
</organism>
<reference evidence="2" key="1">
    <citation type="submission" date="2020-06" db="EMBL/GenBank/DDBJ databases">
        <authorList>
            <person name="Li T."/>
            <person name="Hu X."/>
            <person name="Zhang T."/>
            <person name="Song X."/>
            <person name="Zhang H."/>
            <person name="Dai N."/>
            <person name="Sheng W."/>
            <person name="Hou X."/>
            <person name="Wei L."/>
        </authorList>
    </citation>
    <scope>NUCLEOTIDE SEQUENCE</scope>
    <source>
        <strain evidence="2">G02</strain>
        <tissue evidence="2">Leaf</tissue>
    </source>
</reference>
<proteinExistence type="predicted"/>
<dbReference type="InterPro" id="IPR019557">
    <property type="entry name" value="AminoTfrase-like_pln_mobile"/>
</dbReference>
<dbReference type="Pfam" id="PF10536">
    <property type="entry name" value="PMD"/>
    <property type="match status" value="1"/>
</dbReference>
<dbReference type="GO" id="GO:0010073">
    <property type="term" value="P:meristem maintenance"/>
    <property type="evidence" value="ECO:0007669"/>
    <property type="project" value="InterPro"/>
</dbReference>
<dbReference type="InterPro" id="IPR044824">
    <property type="entry name" value="MAIN-like"/>
</dbReference>
<protein>
    <recommendedName>
        <fullName evidence="1">Aminotransferase-like plant mobile domain-containing protein</fullName>
    </recommendedName>
</protein>
<gene>
    <name evidence="2" type="ORF">Sradi_0490700</name>
</gene>
<dbReference type="PANTHER" id="PTHR46033">
    <property type="entry name" value="PROTEIN MAIN-LIKE 2"/>
    <property type="match status" value="1"/>
</dbReference>
<sequence>MTKQKWQNYCHQWLGFQPNENSFKNVRIKLAALLDRLLNHTYDDDSPFEEVLQEARVCVMCLIGGLLCPDATGNTVSLLYLRHMENIDQESTSNWGTAVLAYLYRELCTASQRGKTNIGNAMQLLQIWVWSRIITLAPIPSNNVADLMPTIDDPENILPVPPYARRLLSQKQDSSLGQQHTFPFCALSQEDSSGETFSLRAAWFRQVGHLAHVQSVGSSVVSRGDGLRVCRGRQHPEWGRECEACTQTPHFHCSRSIRVYLRHCLEEEHRLHTSTVPDQFGCIRGTVLRNNIDLGRECSEFPPSDIWEESAERGTDFHRVTFEKRV</sequence>
<feature type="domain" description="Aminotransferase-like plant mobile" evidence="1">
    <location>
        <begin position="5"/>
        <end position="172"/>
    </location>
</feature>
<accession>A0AAW2W8J3</accession>
<evidence type="ECO:0000313" key="2">
    <source>
        <dbReference type="EMBL" id="KAL0437828.1"/>
    </source>
</evidence>
<comment type="caution">
    <text evidence="2">The sequence shown here is derived from an EMBL/GenBank/DDBJ whole genome shotgun (WGS) entry which is preliminary data.</text>
</comment>
<dbReference type="PANTHER" id="PTHR46033:SF8">
    <property type="entry name" value="PROTEIN MAINTENANCE OF MERISTEMS-LIKE"/>
    <property type="match status" value="1"/>
</dbReference>
<reference evidence="2" key="2">
    <citation type="journal article" date="2024" name="Plant">
        <title>Genomic evolution and insights into agronomic trait innovations of Sesamum species.</title>
        <authorList>
            <person name="Miao H."/>
            <person name="Wang L."/>
            <person name="Qu L."/>
            <person name="Liu H."/>
            <person name="Sun Y."/>
            <person name="Le M."/>
            <person name="Wang Q."/>
            <person name="Wei S."/>
            <person name="Zheng Y."/>
            <person name="Lin W."/>
            <person name="Duan Y."/>
            <person name="Cao H."/>
            <person name="Xiong S."/>
            <person name="Wang X."/>
            <person name="Wei L."/>
            <person name="Li C."/>
            <person name="Ma Q."/>
            <person name="Ju M."/>
            <person name="Zhao R."/>
            <person name="Li G."/>
            <person name="Mu C."/>
            <person name="Tian Q."/>
            <person name="Mei H."/>
            <person name="Zhang T."/>
            <person name="Gao T."/>
            <person name="Zhang H."/>
        </authorList>
    </citation>
    <scope>NUCLEOTIDE SEQUENCE</scope>
    <source>
        <strain evidence="2">G02</strain>
    </source>
</reference>
<dbReference type="AlphaFoldDB" id="A0AAW2W8J3"/>
<dbReference type="EMBL" id="JACGWJ010000002">
    <property type="protein sequence ID" value="KAL0437828.1"/>
    <property type="molecule type" value="Genomic_DNA"/>
</dbReference>